<proteinExistence type="predicted"/>
<reference evidence="1 2" key="1">
    <citation type="submission" date="2019-06" db="EMBL/GenBank/DDBJ databases">
        <title>Draft genome sequences of 15 bacterial species constituting the stable defined intestinal microbiota of the GM15 gnotobiotic mouse model.</title>
        <authorList>
            <person name="Elie C."/>
            <person name="Mathieu A."/>
            <person name="Saliou A."/>
            <person name="Darnaud M."/>
            <person name="Leulier F."/>
            <person name="Tamellini A."/>
        </authorList>
    </citation>
    <scope>NUCLEOTIDE SEQUENCE [LARGE SCALE GENOMIC DNA]</scope>
    <source>
        <strain evidence="1 2">JM4-15</strain>
    </source>
</reference>
<sequence length="65" mass="7476">MNLGNLLHNKKSEWIYCPICGSKTRDKIRKDTVLNNFPLYCPKCKKETLVSAKNLQIIVIKEPDA</sequence>
<dbReference type="AlphaFoldDB" id="A0A845SUG3"/>
<name>A0A845SUG3_9FIRM</name>
<dbReference type="RefSeq" id="WP_162220480.1">
    <property type="nucleotide sequence ID" value="NZ_JANJZM010000007.1"/>
</dbReference>
<organism evidence="1 2">
    <name type="scientific">Anaerotruncus colihominis</name>
    <dbReference type="NCBI Taxonomy" id="169435"/>
    <lineage>
        <taxon>Bacteria</taxon>
        <taxon>Bacillati</taxon>
        <taxon>Bacillota</taxon>
        <taxon>Clostridia</taxon>
        <taxon>Eubacteriales</taxon>
        <taxon>Oscillospiraceae</taxon>
        <taxon>Anaerotruncus</taxon>
    </lineage>
</organism>
<evidence type="ECO:0000313" key="2">
    <source>
        <dbReference type="Proteomes" id="UP000462501"/>
    </source>
</evidence>
<comment type="caution">
    <text evidence="1">The sequence shown here is derived from an EMBL/GenBank/DDBJ whole genome shotgun (WGS) entry which is preliminary data.</text>
</comment>
<protein>
    <submittedName>
        <fullName evidence="1">Conjugal transfer protein</fullName>
    </submittedName>
</protein>
<gene>
    <name evidence="1" type="ORF">FMM72_02325</name>
</gene>
<evidence type="ECO:0000313" key="1">
    <source>
        <dbReference type="EMBL" id="NDO38090.1"/>
    </source>
</evidence>
<dbReference type="Proteomes" id="UP000462501">
    <property type="component" value="Unassembled WGS sequence"/>
</dbReference>
<dbReference type="Pfam" id="PF14205">
    <property type="entry name" value="Cys_rich_KTR"/>
    <property type="match status" value="1"/>
</dbReference>
<dbReference type="InterPro" id="IPR025957">
    <property type="entry name" value="Cys_rich_KTR"/>
</dbReference>
<accession>A0A845SUG3</accession>
<dbReference type="EMBL" id="VIQT01000005">
    <property type="protein sequence ID" value="NDO38090.1"/>
    <property type="molecule type" value="Genomic_DNA"/>
</dbReference>